<gene>
    <name evidence="1" type="ORF">BpHYR1_043591</name>
</gene>
<sequence>PLQEDSDPNLLDPGSLYYIFTFTNSFNSSFLCCKFSRQYLIDSQIPFSLFLNSFPLNSFSIVVMRNKWQIEVHDQIK</sequence>
<organism evidence="1 2">
    <name type="scientific">Brachionus plicatilis</name>
    <name type="common">Marine rotifer</name>
    <name type="synonym">Brachionus muelleri</name>
    <dbReference type="NCBI Taxonomy" id="10195"/>
    <lineage>
        <taxon>Eukaryota</taxon>
        <taxon>Metazoa</taxon>
        <taxon>Spiralia</taxon>
        <taxon>Gnathifera</taxon>
        <taxon>Rotifera</taxon>
        <taxon>Eurotatoria</taxon>
        <taxon>Monogononta</taxon>
        <taxon>Pseudotrocha</taxon>
        <taxon>Ploima</taxon>
        <taxon>Brachionidae</taxon>
        <taxon>Brachionus</taxon>
    </lineage>
</organism>
<reference evidence="1 2" key="1">
    <citation type="journal article" date="2018" name="Sci. Rep.">
        <title>Genomic signatures of local adaptation to the degree of environmental predictability in rotifers.</title>
        <authorList>
            <person name="Franch-Gras L."/>
            <person name="Hahn C."/>
            <person name="Garcia-Roger E.M."/>
            <person name="Carmona M.J."/>
            <person name="Serra M."/>
            <person name="Gomez A."/>
        </authorList>
    </citation>
    <scope>NUCLEOTIDE SEQUENCE [LARGE SCALE GENOMIC DNA]</scope>
    <source>
        <strain evidence="1">HYR1</strain>
    </source>
</reference>
<proteinExistence type="predicted"/>
<feature type="non-terminal residue" evidence="1">
    <location>
        <position position="1"/>
    </location>
</feature>
<evidence type="ECO:0000313" key="1">
    <source>
        <dbReference type="EMBL" id="RNA00985.1"/>
    </source>
</evidence>
<dbReference type="EMBL" id="REGN01009523">
    <property type="protein sequence ID" value="RNA00985.1"/>
    <property type="molecule type" value="Genomic_DNA"/>
</dbReference>
<name>A0A3M7PQG0_BRAPC</name>
<dbReference type="AlphaFoldDB" id="A0A3M7PQG0"/>
<evidence type="ECO:0000313" key="2">
    <source>
        <dbReference type="Proteomes" id="UP000276133"/>
    </source>
</evidence>
<accession>A0A3M7PQG0</accession>
<keyword evidence="2" id="KW-1185">Reference proteome</keyword>
<protein>
    <submittedName>
        <fullName evidence="1">Uncharacterized protein</fullName>
    </submittedName>
</protein>
<dbReference type="Proteomes" id="UP000276133">
    <property type="component" value="Unassembled WGS sequence"/>
</dbReference>
<comment type="caution">
    <text evidence="1">The sequence shown here is derived from an EMBL/GenBank/DDBJ whole genome shotgun (WGS) entry which is preliminary data.</text>
</comment>